<dbReference type="AlphaFoldDB" id="A0AAV3SK54"/>
<name>A0AAV3SK54_HALDO</name>
<dbReference type="Pfam" id="PF03773">
    <property type="entry name" value="ArsP_1"/>
    <property type="match status" value="1"/>
</dbReference>
<evidence type="ECO:0000256" key="3">
    <source>
        <dbReference type="ARBA" id="ARBA00022475"/>
    </source>
</evidence>
<dbReference type="InterPro" id="IPR053166">
    <property type="entry name" value="UPF0718_permease"/>
</dbReference>
<feature type="transmembrane region" description="Helical" evidence="7">
    <location>
        <begin position="201"/>
        <end position="223"/>
    </location>
</feature>
<sequence length="319" mass="32966">MLPAGLESGLVDSWNYFIHLVVLLVPLFIGASFLVGLAQEYLPPERVERALRGHDEGSGNVAAAGLGAVTPFCSCSTVPVLAGLLQAGAPLGLAFSFLLASPLVNEIAVLLLVGLFGIEVTVYYVVITLVAAVVGGLVIGRLGLTEQIKTVRITDDPDQAIATDGGTADCCAGGTTRMERTHRQHVESAARDAWSFFVDTLPYLILGIVIGALIHGVVPVDVLRTVLGPENPLAVPLAALAGAPVYISLSGMLPMAASLSGQGIAIGTVLAFVVGGAGVSIPNLILLNKLFKRRLLLVYAGTVVTIGTIVGATFNLLLV</sequence>
<accession>A0AAV3SK54</accession>
<dbReference type="KEGG" id="hdo:MUK72_06795"/>
<dbReference type="PANTHER" id="PTHR42775">
    <property type="entry name" value="PERMEASE RV2963-RELATED"/>
    <property type="match status" value="1"/>
</dbReference>
<reference evidence="8" key="1">
    <citation type="journal article" date="2014" name="Int. J. Syst. Evol. Microbiol.">
        <title>Complete genome sequence of Corynebacterium casei LMG S-19264T (=DSM 44701T), isolated from a smear-ripened cheese.</title>
        <authorList>
            <consortium name="US DOE Joint Genome Institute (JGI-PGF)"/>
            <person name="Walter F."/>
            <person name="Albersmeier A."/>
            <person name="Kalinowski J."/>
            <person name="Ruckert C."/>
        </authorList>
    </citation>
    <scope>NUCLEOTIDE SEQUENCE</scope>
    <source>
        <strain evidence="8">JCM 12289</strain>
    </source>
</reference>
<dbReference type="Proteomes" id="UP001500962">
    <property type="component" value="Unassembled WGS sequence"/>
</dbReference>
<evidence type="ECO:0000256" key="7">
    <source>
        <dbReference type="SAM" id="Phobius"/>
    </source>
</evidence>
<feature type="transmembrane region" description="Helical" evidence="7">
    <location>
        <begin position="263"/>
        <end position="284"/>
    </location>
</feature>
<feature type="transmembrane region" description="Helical" evidence="7">
    <location>
        <begin position="16"/>
        <end position="38"/>
    </location>
</feature>
<evidence type="ECO:0000256" key="5">
    <source>
        <dbReference type="ARBA" id="ARBA00022989"/>
    </source>
</evidence>
<gene>
    <name evidence="8" type="ORF">GCM10008985_27220</name>
    <name evidence="9" type="ORF">MUK72_06795</name>
</gene>
<evidence type="ECO:0000313" key="8">
    <source>
        <dbReference type="EMBL" id="GAA0468741.1"/>
    </source>
</evidence>
<feature type="transmembrane region" description="Helical" evidence="7">
    <location>
        <begin position="122"/>
        <end position="144"/>
    </location>
</feature>
<evidence type="ECO:0000313" key="9">
    <source>
        <dbReference type="EMBL" id="UOO96404.1"/>
    </source>
</evidence>
<evidence type="ECO:0000256" key="4">
    <source>
        <dbReference type="ARBA" id="ARBA00022692"/>
    </source>
</evidence>
<dbReference type="EMBL" id="CP095005">
    <property type="protein sequence ID" value="UOO96404.1"/>
    <property type="molecule type" value="Genomic_DNA"/>
</dbReference>
<organism evidence="8 11">
    <name type="scientific">Halococcus dombrowskii</name>
    <dbReference type="NCBI Taxonomy" id="179637"/>
    <lineage>
        <taxon>Archaea</taxon>
        <taxon>Methanobacteriati</taxon>
        <taxon>Methanobacteriota</taxon>
        <taxon>Stenosarchaea group</taxon>
        <taxon>Halobacteria</taxon>
        <taxon>Halobacteriales</taxon>
        <taxon>Halococcaceae</taxon>
        <taxon>Halococcus</taxon>
    </lineage>
</organism>
<comment type="similarity">
    <text evidence="2">Belongs to the UPF0718 family.</text>
</comment>
<comment type="subcellular location">
    <subcellularLocation>
        <location evidence="1">Cell membrane</location>
        <topology evidence="1">Multi-pass membrane protein</topology>
    </subcellularLocation>
</comment>
<feature type="transmembrane region" description="Helical" evidence="7">
    <location>
        <begin position="296"/>
        <end position="318"/>
    </location>
</feature>
<proteinExistence type="inferred from homology"/>
<keyword evidence="4 7" id="KW-0812">Transmembrane</keyword>
<protein>
    <submittedName>
        <fullName evidence="8">Permease</fullName>
    </submittedName>
</protein>
<keyword evidence="10" id="KW-1185">Reference proteome</keyword>
<evidence type="ECO:0000256" key="1">
    <source>
        <dbReference type="ARBA" id="ARBA00004651"/>
    </source>
</evidence>
<dbReference type="GeneID" id="71761541"/>
<evidence type="ECO:0000256" key="6">
    <source>
        <dbReference type="ARBA" id="ARBA00023136"/>
    </source>
</evidence>
<dbReference type="PANTHER" id="PTHR42775:SF2">
    <property type="entry name" value="PERMEASE"/>
    <property type="match status" value="1"/>
</dbReference>
<evidence type="ECO:0000313" key="10">
    <source>
        <dbReference type="Proteomes" id="UP000830542"/>
    </source>
</evidence>
<dbReference type="Proteomes" id="UP000830542">
    <property type="component" value="Chromosome"/>
</dbReference>
<reference evidence="9" key="2">
    <citation type="submission" date="2022-04" db="EMBL/GenBank/DDBJ databases">
        <title>Sequencing and genomic assembly of Halococcus dombrowskii.</title>
        <authorList>
            <person name="Lim S.W."/>
            <person name="MacLea K.S."/>
        </authorList>
    </citation>
    <scope>NUCLEOTIDE SEQUENCE</scope>
    <source>
        <strain evidence="9">H4</strain>
    </source>
</reference>
<evidence type="ECO:0000256" key="2">
    <source>
        <dbReference type="ARBA" id="ARBA00006386"/>
    </source>
</evidence>
<dbReference type="EMBL" id="BAAADN010000043">
    <property type="protein sequence ID" value="GAA0468741.1"/>
    <property type="molecule type" value="Genomic_DNA"/>
</dbReference>
<reference evidence="8" key="3">
    <citation type="submission" date="2023-12" db="EMBL/GenBank/DDBJ databases">
        <authorList>
            <person name="Sun Q."/>
            <person name="Inoue M."/>
        </authorList>
    </citation>
    <scope>NUCLEOTIDE SEQUENCE</scope>
    <source>
        <strain evidence="8">JCM 12289</strain>
    </source>
</reference>
<dbReference type="RefSeq" id="WP_244705077.1">
    <property type="nucleotide sequence ID" value="NZ_BAAADN010000043.1"/>
</dbReference>
<feature type="transmembrane region" description="Helical" evidence="7">
    <location>
        <begin position="235"/>
        <end position="257"/>
    </location>
</feature>
<feature type="transmembrane region" description="Helical" evidence="7">
    <location>
        <begin position="59"/>
        <end position="85"/>
    </location>
</feature>
<dbReference type="InterPro" id="IPR005524">
    <property type="entry name" value="DUF318"/>
</dbReference>
<evidence type="ECO:0000313" key="11">
    <source>
        <dbReference type="Proteomes" id="UP001500962"/>
    </source>
</evidence>
<keyword evidence="6 7" id="KW-0472">Membrane</keyword>
<keyword evidence="5 7" id="KW-1133">Transmembrane helix</keyword>
<dbReference type="GO" id="GO:0005886">
    <property type="term" value="C:plasma membrane"/>
    <property type="evidence" value="ECO:0007669"/>
    <property type="project" value="UniProtKB-SubCell"/>
</dbReference>
<feature type="transmembrane region" description="Helical" evidence="7">
    <location>
        <begin position="91"/>
        <end position="115"/>
    </location>
</feature>
<keyword evidence="3" id="KW-1003">Cell membrane</keyword>